<protein>
    <recommendedName>
        <fullName evidence="2">3-keto-alpha-glucoside-1,2-lyase/3-keto-2-hydroxy-glucal hydratase domain-containing protein</fullName>
    </recommendedName>
</protein>
<dbReference type="Proteomes" id="UP000219559">
    <property type="component" value="Unassembled WGS sequence"/>
</dbReference>
<dbReference type="RefSeq" id="WP_097440877.1">
    <property type="nucleotide sequence ID" value="NZ_KZ300477.1"/>
</dbReference>
<comment type="caution">
    <text evidence="3">The sequence shown here is derived from an EMBL/GenBank/DDBJ whole genome shotgun (WGS) entry which is preliminary data.</text>
</comment>
<feature type="chain" id="PRO_5012426790" description="3-keto-alpha-glucoside-1,2-lyase/3-keto-2-hydroxy-glucal hydratase domain-containing protein" evidence="1">
    <location>
        <begin position="25"/>
        <end position="189"/>
    </location>
</feature>
<organism evidence="3 4">
    <name type="scientific">Sediminicola luteus</name>
    <dbReference type="NCBI Taxonomy" id="319238"/>
    <lineage>
        <taxon>Bacteria</taxon>
        <taxon>Pseudomonadati</taxon>
        <taxon>Bacteroidota</taxon>
        <taxon>Flavobacteriia</taxon>
        <taxon>Flavobacteriales</taxon>
        <taxon>Flavobacteriaceae</taxon>
        <taxon>Sediminicola</taxon>
    </lineage>
</organism>
<proteinExistence type="predicted"/>
<dbReference type="OrthoDB" id="259356at2"/>
<reference evidence="3 4" key="1">
    <citation type="submission" date="2017-04" db="EMBL/GenBank/DDBJ databases">
        <title>A new member of the family Flavobacteriaceae isolated from ascidians.</title>
        <authorList>
            <person name="Chen L."/>
        </authorList>
    </citation>
    <scope>NUCLEOTIDE SEQUENCE [LARGE SCALE GENOMIC DNA]</scope>
    <source>
        <strain evidence="3 4">HQA918</strain>
    </source>
</reference>
<evidence type="ECO:0000256" key="1">
    <source>
        <dbReference type="SAM" id="SignalP"/>
    </source>
</evidence>
<feature type="signal peptide" evidence="1">
    <location>
        <begin position="1"/>
        <end position="24"/>
    </location>
</feature>
<evidence type="ECO:0000313" key="4">
    <source>
        <dbReference type="Proteomes" id="UP000219559"/>
    </source>
</evidence>
<dbReference type="Pfam" id="PF06439">
    <property type="entry name" value="3keto-disac_hyd"/>
    <property type="match status" value="1"/>
</dbReference>
<dbReference type="InterPro" id="IPR010496">
    <property type="entry name" value="AL/BT2_dom"/>
</dbReference>
<dbReference type="AlphaFoldDB" id="A0A2A4G261"/>
<dbReference type="GO" id="GO:0016787">
    <property type="term" value="F:hydrolase activity"/>
    <property type="evidence" value="ECO:0007669"/>
    <property type="project" value="InterPro"/>
</dbReference>
<keyword evidence="4" id="KW-1185">Reference proteome</keyword>
<dbReference type="Gene3D" id="2.60.120.560">
    <property type="entry name" value="Exo-inulinase, domain 1"/>
    <property type="match status" value="1"/>
</dbReference>
<accession>A0A2A4G261</accession>
<feature type="domain" description="3-keto-alpha-glucoside-1,2-lyase/3-keto-2-hydroxy-glucal hydratase" evidence="2">
    <location>
        <begin position="34"/>
        <end position="187"/>
    </location>
</feature>
<keyword evidence="1" id="KW-0732">Signal</keyword>
<dbReference type="EMBL" id="NBWU01000007">
    <property type="protein sequence ID" value="PCE62767.1"/>
    <property type="molecule type" value="Genomic_DNA"/>
</dbReference>
<evidence type="ECO:0000259" key="2">
    <source>
        <dbReference type="Pfam" id="PF06439"/>
    </source>
</evidence>
<name>A0A2A4G261_9FLAO</name>
<gene>
    <name evidence="3" type="ORF">B7P33_15890</name>
</gene>
<sequence>MISKNRFRYSLMLLFFLMCMGVWAQNQTLGGLDWQEKGKALWKATDSLVIGTAKEGAAGFLITENPYANFEISIDFKPDASVNSGIFLRCAQAEISANDCYEFNIWDHHPEQQWRTGAVVTRSSPLKKVHTVGTWNTYRIRLVGKRLQAWINEVLVIDMKDEGLSAGYIGLQAAATGSIMFKNLQFKIL</sequence>
<evidence type="ECO:0000313" key="3">
    <source>
        <dbReference type="EMBL" id="PCE62767.1"/>
    </source>
</evidence>